<sequence>MPISTRPPLTTSTVAATFARYAGFRYDMQVHIWPRRTREDAAANAAISVHASCVASSVGSGTVWKWS</sequence>
<dbReference type="Proteomes" id="UP001157017">
    <property type="component" value="Unassembled WGS sequence"/>
</dbReference>
<proteinExistence type="predicted"/>
<gene>
    <name evidence="1" type="ORF">GCM10025868_36040</name>
</gene>
<keyword evidence="2" id="KW-1185">Reference proteome</keyword>
<name>A0ABQ6JMK5_9ACTN</name>
<reference evidence="2" key="1">
    <citation type="journal article" date="2019" name="Int. J. Syst. Evol. Microbiol.">
        <title>The Global Catalogue of Microorganisms (GCM) 10K type strain sequencing project: providing services to taxonomists for standard genome sequencing and annotation.</title>
        <authorList>
            <consortium name="The Broad Institute Genomics Platform"/>
            <consortium name="The Broad Institute Genome Sequencing Center for Infectious Disease"/>
            <person name="Wu L."/>
            <person name="Ma J."/>
        </authorList>
    </citation>
    <scope>NUCLEOTIDE SEQUENCE [LARGE SCALE GENOMIC DNA]</scope>
    <source>
        <strain evidence="2">NBRC 108730</strain>
    </source>
</reference>
<evidence type="ECO:0000313" key="2">
    <source>
        <dbReference type="Proteomes" id="UP001157017"/>
    </source>
</evidence>
<dbReference type="EMBL" id="BSUZ01000001">
    <property type="protein sequence ID" value="GMA88354.1"/>
    <property type="molecule type" value="Genomic_DNA"/>
</dbReference>
<comment type="caution">
    <text evidence="1">The sequence shown here is derived from an EMBL/GenBank/DDBJ whole genome shotgun (WGS) entry which is preliminary data.</text>
</comment>
<protein>
    <submittedName>
        <fullName evidence="1">Uncharacterized protein</fullName>
    </submittedName>
</protein>
<evidence type="ECO:0000313" key="1">
    <source>
        <dbReference type="EMBL" id="GMA88354.1"/>
    </source>
</evidence>
<accession>A0ABQ6JMK5</accession>
<organism evidence="1 2">
    <name type="scientific">Angustibacter aerolatus</name>
    <dbReference type="NCBI Taxonomy" id="1162965"/>
    <lineage>
        <taxon>Bacteria</taxon>
        <taxon>Bacillati</taxon>
        <taxon>Actinomycetota</taxon>
        <taxon>Actinomycetes</taxon>
        <taxon>Kineosporiales</taxon>
        <taxon>Kineosporiaceae</taxon>
    </lineage>
</organism>